<keyword evidence="3" id="KW-1185">Reference proteome</keyword>
<dbReference type="InterPro" id="IPR053772">
    <property type="entry name" value="At1g61320/At1g61330-like"/>
</dbReference>
<proteinExistence type="predicted"/>
<dbReference type="InterPro" id="IPR055357">
    <property type="entry name" value="LRR_At1g61320_AtMIF1"/>
</dbReference>
<evidence type="ECO:0000259" key="1">
    <source>
        <dbReference type="Pfam" id="PF23622"/>
    </source>
</evidence>
<dbReference type="SUPFAM" id="SSF81383">
    <property type="entry name" value="F-box domain"/>
    <property type="match status" value="1"/>
</dbReference>
<protein>
    <submittedName>
        <fullName evidence="2">F-box family protein</fullName>
    </submittedName>
</protein>
<dbReference type="AlphaFoldDB" id="A0A5A7PLL2"/>
<reference evidence="3" key="1">
    <citation type="journal article" date="2019" name="Curr. Biol.">
        <title>Genome Sequence of Striga asiatica Provides Insight into the Evolution of Plant Parasitism.</title>
        <authorList>
            <person name="Yoshida S."/>
            <person name="Kim S."/>
            <person name="Wafula E.K."/>
            <person name="Tanskanen J."/>
            <person name="Kim Y.M."/>
            <person name="Honaas L."/>
            <person name="Yang Z."/>
            <person name="Spallek T."/>
            <person name="Conn C.E."/>
            <person name="Ichihashi Y."/>
            <person name="Cheong K."/>
            <person name="Cui S."/>
            <person name="Der J.P."/>
            <person name="Gundlach H."/>
            <person name="Jiao Y."/>
            <person name="Hori C."/>
            <person name="Ishida J.K."/>
            <person name="Kasahara H."/>
            <person name="Kiba T."/>
            <person name="Kim M.S."/>
            <person name="Koo N."/>
            <person name="Laohavisit A."/>
            <person name="Lee Y.H."/>
            <person name="Lumba S."/>
            <person name="McCourt P."/>
            <person name="Mortimer J.C."/>
            <person name="Mutuku J.M."/>
            <person name="Nomura T."/>
            <person name="Sasaki-Sekimoto Y."/>
            <person name="Seto Y."/>
            <person name="Wang Y."/>
            <person name="Wakatake T."/>
            <person name="Sakakibara H."/>
            <person name="Demura T."/>
            <person name="Yamaguchi S."/>
            <person name="Yoneyama K."/>
            <person name="Manabe R.I."/>
            <person name="Nelson D.C."/>
            <person name="Schulman A.H."/>
            <person name="Timko M.P."/>
            <person name="dePamphilis C.W."/>
            <person name="Choi D."/>
            <person name="Shirasu K."/>
        </authorList>
    </citation>
    <scope>NUCLEOTIDE SEQUENCE [LARGE SCALE GENOMIC DNA]</scope>
    <source>
        <strain evidence="3">cv. UVA1</strain>
    </source>
</reference>
<evidence type="ECO:0000313" key="3">
    <source>
        <dbReference type="Proteomes" id="UP000325081"/>
    </source>
</evidence>
<dbReference type="SUPFAM" id="SSF52047">
    <property type="entry name" value="RNI-like"/>
    <property type="match status" value="1"/>
</dbReference>
<gene>
    <name evidence="2" type="ORF">STAS_09771</name>
</gene>
<dbReference type="Gene3D" id="3.80.10.10">
    <property type="entry name" value="Ribonuclease Inhibitor"/>
    <property type="match status" value="1"/>
</dbReference>
<dbReference type="InterPro" id="IPR036047">
    <property type="entry name" value="F-box-like_dom_sf"/>
</dbReference>
<accession>A0A5A7PLL2</accession>
<feature type="non-terminal residue" evidence="2">
    <location>
        <position position="1"/>
    </location>
</feature>
<evidence type="ECO:0000313" key="2">
    <source>
        <dbReference type="EMBL" id="GER33640.1"/>
    </source>
</evidence>
<dbReference type="PANTHER" id="PTHR34145">
    <property type="entry name" value="OS02G0105600 PROTEIN"/>
    <property type="match status" value="1"/>
</dbReference>
<dbReference type="OrthoDB" id="1932213at2759"/>
<sequence length="334" mass="38330">KPGKTIDIELLCSGGEFHFSFSNLFMHGAPNALMDLSCVFQKPGVKDQMVSHISQLPDEILCSILSLLTVRDSVWTKSMVNQWRSLPDIRSSLEFDACNVFGKEEKLCFGNKFHRSQFVSAVDKFMELWRGTKVNRLNVDFALGNEHASHIDRWILTAIRMGVEEVRLNFIHTDHESYRFPSRLVDFEKYSSSLKSLCLRKCKLHLYPDCQIWLSHLTVLELSCVPLNWFSVRFILSGGLILTSLTLSDCSLPRVFRIDGTQLHCLKKLAIKEKVMKIDLNCENLESFKYYGESVDITFIHVPILREVDIWLKFGLTASGIFDNLMRNAPQLEA</sequence>
<dbReference type="EMBL" id="BKCP01004750">
    <property type="protein sequence ID" value="GER33640.1"/>
    <property type="molecule type" value="Genomic_DNA"/>
</dbReference>
<dbReference type="InterPro" id="IPR032675">
    <property type="entry name" value="LRR_dom_sf"/>
</dbReference>
<name>A0A5A7PLL2_STRAF</name>
<organism evidence="2 3">
    <name type="scientific">Striga asiatica</name>
    <name type="common">Asiatic witchweed</name>
    <name type="synonym">Buchnera asiatica</name>
    <dbReference type="NCBI Taxonomy" id="4170"/>
    <lineage>
        <taxon>Eukaryota</taxon>
        <taxon>Viridiplantae</taxon>
        <taxon>Streptophyta</taxon>
        <taxon>Embryophyta</taxon>
        <taxon>Tracheophyta</taxon>
        <taxon>Spermatophyta</taxon>
        <taxon>Magnoliopsida</taxon>
        <taxon>eudicotyledons</taxon>
        <taxon>Gunneridae</taxon>
        <taxon>Pentapetalae</taxon>
        <taxon>asterids</taxon>
        <taxon>lamiids</taxon>
        <taxon>Lamiales</taxon>
        <taxon>Orobanchaceae</taxon>
        <taxon>Buchnereae</taxon>
        <taxon>Striga</taxon>
    </lineage>
</organism>
<dbReference type="Pfam" id="PF23622">
    <property type="entry name" value="LRR_At1g61320_AtMIF1"/>
    <property type="match status" value="1"/>
</dbReference>
<dbReference type="PANTHER" id="PTHR34145:SF28">
    <property type="entry name" value="F-BOX DOMAIN-CONTAINING PROTEIN"/>
    <property type="match status" value="1"/>
</dbReference>
<dbReference type="Proteomes" id="UP000325081">
    <property type="component" value="Unassembled WGS sequence"/>
</dbReference>
<feature type="domain" description="At1g61320/AtMIF1 LRR" evidence="1">
    <location>
        <begin position="131"/>
        <end position="308"/>
    </location>
</feature>
<comment type="caution">
    <text evidence="2">The sequence shown here is derived from an EMBL/GenBank/DDBJ whole genome shotgun (WGS) entry which is preliminary data.</text>
</comment>